<dbReference type="SUPFAM" id="SSF53474">
    <property type="entry name" value="alpha/beta-Hydrolases"/>
    <property type="match status" value="1"/>
</dbReference>
<feature type="domain" description="AB hydrolase-1" evidence="5">
    <location>
        <begin position="182"/>
        <end position="383"/>
    </location>
</feature>
<comment type="similarity">
    <text evidence="1">Belongs to the diacylglycerol acyltransferase family.</text>
</comment>
<evidence type="ECO:0000256" key="2">
    <source>
        <dbReference type="ARBA" id="ARBA00022679"/>
    </source>
</evidence>
<proteinExistence type="inferred from homology"/>
<evidence type="ECO:0000313" key="6">
    <source>
        <dbReference type="EMBL" id="RYR04838.1"/>
    </source>
</evidence>
<evidence type="ECO:0000256" key="1">
    <source>
        <dbReference type="ARBA" id="ARBA00005420"/>
    </source>
</evidence>
<dbReference type="EMBL" id="SDMP01000016">
    <property type="protein sequence ID" value="RYR04838.1"/>
    <property type="molecule type" value="Genomic_DNA"/>
</dbReference>
<feature type="region of interest" description="Disordered" evidence="4">
    <location>
        <begin position="20"/>
        <end position="86"/>
    </location>
</feature>
<evidence type="ECO:0000313" key="7">
    <source>
        <dbReference type="Proteomes" id="UP000289738"/>
    </source>
</evidence>
<keyword evidence="3" id="KW-0012">Acyltransferase</keyword>
<comment type="caution">
    <text evidence="6">The sequence shown here is derived from an EMBL/GenBank/DDBJ whole genome shotgun (WGS) entry which is preliminary data.</text>
</comment>
<evidence type="ECO:0000259" key="5">
    <source>
        <dbReference type="Pfam" id="PF00561"/>
    </source>
</evidence>
<dbReference type="InterPro" id="IPR029058">
    <property type="entry name" value="AB_hydrolase_fold"/>
</dbReference>
<dbReference type="GO" id="GO:0016020">
    <property type="term" value="C:membrane"/>
    <property type="evidence" value="ECO:0007669"/>
    <property type="project" value="TreeGrafter"/>
</dbReference>
<feature type="region of interest" description="Disordered" evidence="4">
    <location>
        <begin position="108"/>
        <end position="129"/>
    </location>
</feature>
<gene>
    <name evidence="6" type="ORF">Ahy_B06g084624</name>
</gene>
<evidence type="ECO:0000256" key="3">
    <source>
        <dbReference type="ARBA" id="ARBA00023315"/>
    </source>
</evidence>
<dbReference type="PANTHER" id="PTHR22753">
    <property type="entry name" value="TRANSMEMBRANE PROTEIN 68"/>
    <property type="match status" value="1"/>
</dbReference>
<dbReference type="Pfam" id="PF00561">
    <property type="entry name" value="Abhydrolase_1"/>
    <property type="match status" value="1"/>
</dbReference>
<sequence>MATAAATAASLFRVVIRRETTTSPLAGKKHRSPVRIPRFAVSVDRPPAPTSAVTTSPEKTNPVVKREADGERGVDAKLKEEEEESKNRSVFSGMKRFLEESKVIIDEEKENGGGGAPRWFSPPDTGDCSGSWQMEDPPVLLYLPGIDGVGLGLTLHHQKLGRIFDISCMHIPVADRTPFTDLMKIVESRVKSEHQRSPRKPIYLVGESLGACLALAVAARNPDIDLVLILANPATSFSRSQLQLLIPLMEVLPDPLSLGLPELQSLMPGDSERMELGNLLKGLPLQNTTKELMEDFINFSPSLPALADILPKETLLWKLKLLRSASAYANSRLHAVKAQTLILSSEKDELLPSKEEGERLRKLLANSELRKFSDSGHFLFLEGNIDLVTVIKGTSFYRRGKKHDYVSDYIPPTPTEFKEVLDSYRLLNILTSPVMLSTLEDGTIVKGLAGLPSEGPVIYVGYHMLLGIELGPLVSRILTERDILVRGIAHPLMFRRNDAGLLPDLASFDSFRVMGAVPVAATNLFKLLSSKSHILLYPGGMREALHRKGEEYKLFWPEQSEFVRMAARFGAKIVPFGTVGEDDLAEVVLDYDDLVNIPLFKSLIEKLTAESIPLRTDATGEVANQQVHMPAFLPKVPGRFYYYFGKPIETEGRRHVLKDREKSNELYLQVKSEVENCLAYLKEKRESDPYRNIVPRLLYKAEHGFDAEVPTFEI</sequence>
<keyword evidence="7" id="KW-1185">Reference proteome</keyword>
<dbReference type="InterPro" id="IPR007130">
    <property type="entry name" value="DAGAT"/>
</dbReference>
<dbReference type="Gramene" id="arahy.Tifrunner.gnm2.ann2.Ah16g403700.1">
    <property type="protein sequence ID" value="arahy.Tifrunner.gnm2.ann2.Ah16g403700.1-CDS"/>
    <property type="gene ID" value="arahy.Tifrunner.gnm2.ann2.Ah16g403700"/>
</dbReference>
<name>A0A444YSE6_ARAHY</name>
<reference evidence="6 7" key="1">
    <citation type="submission" date="2019-01" db="EMBL/GenBank/DDBJ databases">
        <title>Sequencing of cultivated peanut Arachis hypogaea provides insights into genome evolution and oil improvement.</title>
        <authorList>
            <person name="Chen X."/>
        </authorList>
    </citation>
    <scope>NUCLEOTIDE SEQUENCE [LARGE SCALE GENOMIC DNA]</scope>
    <source>
        <strain evidence="7">cv. Fuhuasheng</strain>
        <tissue evidence="6">Leaves</tissue>
    </source>
</reference>
<dbReference type="Proteomes" id="UP000289738">
    <property type="component" value="Chromosome B06"/>
</dbReference>
<dbReference type="AlphaFoldDB" id="A0A444YSE6"/>
<organism evidence="6 7">
    <name type="scientific">Arachis hypogaea</name>
    <name type="common">Peanut</name>
    <dbReference type="NCBI Taxonomy" id="3818"/>
    <lineage>
        <taxon>Eukaryota</taxon>
        <taxon>Viridiplantae</taxon>
        <taxon>Streptophyta</taxon>
        <taxon>Embryophyta</taxon>
        <taxon>Tracheophyta</taxon>
        <taxon>Spermatophyta</taxon>
        <taxon>Magnoliopsida</taxon>
        <taxon>eudicotyledons</taxon>
        <taxon>Gunneridae</taxon>
        <taxon>Pentapetalae</taxon>
        <taxon>rosids</taxon>
        <taxon>fabids</taxon>
        <taxon>Fabales</taxon>
        <taxon>Fabaceae</taxon>
        <taxon>Papilionoideae</taxon>
        <taxon>50 kb inversion clade</taxon>
        <taxon>dalbergioids sensu lato</taxon>
        <taxon>Dalbergieae</taxon>
        <taxon>Pterocarpus clade</taxon>
        <taxon>Arachis</taxon>
    </lineage>
</organism>
<dbReference type="PANTHER" id="PTHR22753:SF24">
    <property type="entry name" value="ESTERASE_LIPASE_THIOESTERASE FAMILY PROTEIN"/>
    <property type="match status" value="1"/>
</dbReference>
<dbReference type="Gene3D" id="3.40.50.1820">
    <property type="entry name" value="alpha/beta hydrolase"/>
    <property type="match status" value="1"/>
</dbReference>
<evidence type="ECO:0000256" key="4">
    <source>
        <dbReference type="SAM" id="MobiDB-lite"/>
    </source>
</evidence>
<dbReference type="STRING" id="3818.A0A444YSE6"/>
<dbReference type="InterPro" id="IPR000073">
    <property type="entry name" value="AB_hydrolase_1"/>
</dbReference>
<dbReference type="CDD" id="cd07987">
    <property type="entry name" value="LPLAT_MGAT-like"/>
    <property type="match status" value="1"/>
</dbReference>
<dbReference type="GO" id="GO:0019432">
    <property type="term" value="P:triglyceride biosynthetic process"/>
    <property type="evidence" value="ECO:0007669"/>
    <property type="project" value="UniProtKB-ARBA"/>
</dbReference>
<protein>
    <recommendedName>
        <fullName evidence="5">AB hydrolase-1 domain-containing protein</fullName>
    </recommendedName>
</protein>
<feature type="compositionally biased region" description="Basic and acidic residues" evidence="4">
    <location>
        <begin position="64"/>
        <end position="80"/>
    </location>
</feature>
<accession>A0A444YSE6</accession>
<keyword evidence="2" id="KW-0808">Transferase</keyword>
<dbReference type="Pfam" id="PF03982">
    <property type="entry name" value="DAGAT"/>
    <property type="match status" value="1"/>
</dbReference>
<dbReference type="GO" id="GO:0004144">
    <property type="term" value="F:diacylglycerol O-acyltransferase activity"/>
    <property type="evidence" value="ECO:0007669"/>
    <property type="project" value="UniProtKB-ARBA"/>
</dbReference>